<evidence type="ECO:0000313" key="2">
    <source>
        <dbReference type="EMBL" id="SDC10131.1"/>
    </source>
</evidence>
<feature type="domain" description="DUF4007" evidence="1">
    <location>
        <begin position="63"/>
        <end position="268"/>
    </location>
</feature>
<dbReference type="InterPro" id="IPR025248">
    <property type="entry name" value="DUF4007"/>
</dbReference>
<sequence>MDYKIQILNGYKLYFDQITNVFRSRYLMKDNINLDELTEETGLNRRKTRLLLNYLADMGLNEKRTLNKTDLGQIIFENDDFLEDLGTLWLMHYLSASNEYFVIWNRFFNYISDKSKFSVKEALNLFTDLEGEISTYSYNHHIRKELLQIMIDAYVRRRLSELGLIEKLKDEAMYYVNINNEIPERIFLAACLKFRDNFYKGATSIEIDDLVHKANSPGRIFILTGKKVRNILDKLKDKRLIGVESRGDLDQIRFPNNISFEKIISDYYENKLRRN</sequence>
<dbReference type="AlphaFoldDB" id="A0A1G6IUP3"/>
<organism evidence="2 3">
    <name type="scientific">Halanaerobium congolense</name>
    <dbReference type="NCBI Taxonomy" id="54121"/>
    <lineage>
        <taxon>Bacteria</taxon>
        <taxon>Bacillati</taxon>
        <taxon>Bacillota</taxon>
        <taxon>Clostridia</taxon>
        <taxon>Halanaerobiales</taxon>
        <taxon>Halanaerobiaceae</taxon>
        <taxon>Halanaerobium</taxon>
    </lineage>
</organism>
<accession>A0A1G6IUP3</accession>
<reference evidence="2 3" key="1">
    <citation type="submission" date="2016-10" db="EMBL/GenBank/DDBJ databases">
        <authorList>
            <person name="Varghese N."/>
            <person name="Submissions S."/>
        </authorList>
    </citation>
    <scope>NUCLEOTIDE SEQUENCE [LARGE SCALE GENOMIC DNA]</scope>
    <source>
        <strain evidence="2 3">WG10</strain>
    </source>
</reference>
<dbReference type="Proteomes" id="UP000324896">
    <property type="component" value="Unassembled WGS sequence"/>
</dbReference>
<dbReference type="Pfam" id="PF13182">
    <property type="entry name" value="DUF4007"/>
    <property type="match status" value="1"/>
</dbReference>
<evidence type="ECO:0000259" key="1">
    <source>
        <dbReference type="Pfam" id="PF13182"/>
    </source>
</evidence>
<proteinExistence type="predicted"/>
<name>A0A1G6IUP3_9FIRM</name>
<dbReference type="EMBL" id="FMYT01000002">
    <property type="protein sequence ID" value="SDC10131.1"/>
    <property type="molecule type" value="Genomic_DNA"/>
</dbReference>
<evidence type="ECO:0000313" key="3">
    <source>
        <dbReference type="Proteomes" id="UP000324896"/>
    </source>
</evidence>
<gene>
    <name evidence="2" type="ORF">SAMN04488597_10289</name>
</gene>
<dbReference type="RefSeq" id="WP_149796606.1">
    <property type="nucleotide sequence ID" value="NZ_FMYT01000002.1"/>
</dbReference>
<protein>
    <recommendedName>
        <fullName evidence="1">DUF4007 domain-containing protein</fullName>
    </recommendedName>
</protein>